<sequence length="100" mass="11053">MNFLCLTSISLANPLDQKLAIELGTIRHWISFKTRLTIILARVLRAGRGRPGVPRCADNVRNGTEEIETDDSSRSEGRAGGWSAVAARVYNKNVMGGYYK</sequence>
<dbReference type="Proteomes" id="UP000299102">
    <property type="component" value="Unassembled WGS sequence"/>
</dbReference>
<evidence type="ECO:0000313" key="2">
    <source>
        <dbReference type="EMBL" id="GBP08655.1"/>
    </source>
</evidence>
<protein>
    <submittedName>
        <fullName evidence="2">Uncharacterized protein</fullName>
    </submittedName>
</protein>
<comment type="caution">
    <text evidence="2">The sequence shown here is derived from an EMBL/GenBank/DDBJ whole genome shotgun (WGS) entry which is preliminary data.</text>
</comment>
<accession>A0A4C1T399</accession>
<feature type="region of interest" description="Disordered" evidence="1">
    <location>
        <begin position="55"/>
        <end position="80"/>
    </location>
</feature>
<gene>
    <name evidence="2" type="ORF">EVAR_7258_1</name>
</gene>
<organism evidence="2 3">
    <name type="scientific">Eumeta variegata</name>
    <name type="common">Bagworm moth</name>
    <name type="synonym">Eumeta japonica</name>
    <dbReference type="NCBI Taxonomy" id="151549"/>
    <lineage>
        <taxon>Eukaryota</taxon>
        <taxon>Metazoa</taxon>
        <taxon>Ecdysozoa</taxon>
        <taxon>Arthropoda</taxon>
        <taxon>Hexapoda</taxon>
        <taxon>Insecta</taxon>
        <taxon>Pterygota</taxon>
        <taxon>Neoptera</taxon>
        <taxon>Endopterygota</taxon>
        <taxon>Lepidoptera</taxon>
        <taxon>Glossata</taxon>
        <taxon>Ditrysia</taxon>
        <taxon>Tineoidea</taxon>
        <taxon>Psychidae</taxon>
        <taxon>Oiketicinae</taxon>
        <taxon>Eumeta</taxon>
    </lineage>
</organism>
<name>A0A4C1T399_EUMVA</name>
<evidence type="ECO:0000256" key="1">
    <source>
        <dbReference type="SAM" id="MobiDB-lite"/>
    </source>
</evidence>
<evidence type="ECO:0000313" key="3">
    <source>
        <dbReference type="Proteomes" id="UP000299102"/>
    </source>
</evidence>
<reference evidence="2 3" key="1">
    <citation type="journal article" date="2019" name="Commun. Biol.">
        <title>The bagworm genome reveals a unique fibroin gene that provides high tensile strength.</title>
        <authorList>
            <person name="Kono N."/>
            <person name="Nakamura H."/>
            <person name="Ohtoshi R."/>
            <person name="Tomita M."/>
            <person name="Numata K."/>
            <person name="Arakawa K."/>
        </authorList>
    </citation>
    <scope>NUCLEOTIDE SEQUENCE [LARGE SCALE GENOMIC DNA]</scope>
</reference>
<proteinExistence type="predicted"/>
<dbReference type="AlphaFoldDB" id="A0A4C1T399"/>
<keyword evidence="3" id="KW-1185">Reference proteome</keyword>
<dbReference type="EMBL" id="BGZK01000032">
    <property type="protein sequence ID" value="GBP08655.1"/>
    <property type="molecule type" value="Genomic_DNA"/>
</dbReference>